<dbReference type="EMBL" id="GGEC01007907">
    <property type="protein sequence ID" value="MBW88390.1"/>
    <property type="molecule type" value="Transcribed_RNA"/>
</dbReference>
<sequence length="60" mass="7024">MTPSVRNFSISFYMFPILIVAVIQAHKKRLVIDPIVKQRSTTSLLIGFFLLLVERNELRY</sequence>
<name>A0A2P2J4K8_RHIMU</name>
<protein>
    <submittedName>
        <fullName evidence="2">Uncharacterized protein</fullName>
    </submittedName>
</protein>
<organism evidence="2">
    <name type="scientific">Rhizophora mucronata</name>
    <name type="common">Asiatic mangrove</name>
    <dbReference type="NCBI Taxonomy" id="61149"/>
    <lineage>
        <taxon>Eukaryota</taxon>
        <taxon>Viridiplantae</taxon>
        <taxon>Streptophyta</taxon>
        <taxon>Embryophyta</taxon>
        <taxon>Tracheophyta</taxon>
        <taxon>Spermatophyta</taxon>
        <taxon>Magnoliopsida</taxon>
        <taxon>eudicotyledons</taxon>
        <taxon>Gunneridae</taxon>
        <taxon>Pentapetalae</taxon>
        <taxon>rosids</taxon>
        <taxon>fabids</taxon>
        <taxon>Malpighiales</taxon>
        <taxon>Rhizophoraceae</taxon>
        <taxon>Rhizophora</taxon>
    </lineage>
</organism>
<evidence type="ECO:0000313" key="2">
    <source>
        <dbReference type="EMBL" id="MBW88390.1"/>
    </source>
</evidence>
<keyword evidence="1" id="KW-0472">Membrane</keyword>
<keyword evidence="1" id="KW-1133">Transmembrane helix</keyword>
<proteinExistence type="predicted"/>
<dbReference type="AlphaFoldDB" id="A0A2P2J4K8"/>
<feature type="transmembrane region" description="Helical" evidence="1">
    <location>
        <begin position="6"/>
        <end position="23"/>
    </location>
</feature>
<feature type="transmembrane region" description="Helical" evidence="1">
    <location>
        <begin position="35"/>
        <end position="53"/>
    </location>
</feature>
<accession>A0A2P2J4K8</accession>
<evidence type="ECO:0000256" key="1">
    <source>
        <dbReference type="SAM" id="Phobius"/>
    </source>
</evidence>
<keyword evidence="1" id="KW-0812">Transmembrane</keyword>
<reference evidence="2" key="1">
    <citation type="submission" date="2018-02" db="EMBL/GenBank/DDBJ databases">
        <title>Rhizophora mucronata_Transcriptome.</title>
        <authorList>
            <person name="Meera S.P."/>
            <person name="Sreeshan A."/>
            <person name="Augustine A."/>
        </authorList>
    </citation>
    <scope>NUCLEOTIDE SEQUENCE</scope>
    <source>
        <tissue evidence="2">Leaf</tissue>
    </source>
</reference>